<evidence type="ECO:0000256" key="1">
    <source>
        <dbReference type="SAM" id="MobiDB-lite"/>
    </source>
</evidence>
<accession>A0ABQ4YZH2</accession>
<feature type="compositionally biased region" description="Polar residues" evidence="1">
    <location>
        <begin position="59"/>
        <end position="69"/>
    </location>
</feature>
<name>A0ABQ4YZH2_9ASTR</name>
<feature type="compositionally biased region" description="Polar residues" evidence="1">
    <location>
        <begin position="223"/>
        <end position="236"/>
    </location>
</feature>
<evidence type="ECO:0000313" key="2">
    <source>
        <dbReference type="EMBL" id="GJS83274.1"/>
    </source>
</evidence>
<evidence type="ECO:0000313" key="3">
    <source>
        <dbReference type="Proteomes" id="UP001151760"/>
    </source>
</evidence>
<proteinExistence type="predicted"/>
<reference evidence="2" key="1">
    <citation type="journal article" date="2022" name="Int. J. Mol. Sci.">
        <title>Draft Genome of Tanacetum Coccineum: Genomic Comparison of Closely Related Tanacetum-Family Plants.</title>
        <authorList>
            <person name="Yamashiro T."/>
            <person name="Shiraishi A."/>
            <person name="Nakayama K."/>
            <person name="Satake H."/>
        </authorList>
    </citation>
    <scope>NUCLEOTIDE SEQUENCE</scope>
</reference>
<keyword evidence="3" id="KW-1185">Reference proteome</keyword>
<gene>
    <name evidence="2" type="ORF">Tco_0749815</name>
</gene>
<reference evidence="2" key="2">
    <citation type="submission" date="2022-01" db="EMBL/GenBank/DDBJ databases">
        <authorList>
            <person name="Yamashiro T."/>
            <person name="Shiraishi A."/>
            <person name="Satake H."/>
            <person name="Nakayama K."/>
        </authorList>
    </citation>
    <scope>NUCLEOTIDE SEQUENCE</scope>
</reference>
<protein>
    <submittedName>
        <fullName evidence="2">Uncharacterized protein</fullName>
    </submittedName>
</protein>
<organism evidence="2 3">
    <name type="scientific">Tanacetum coccineum</name>
    <dbReference type="NCBI Taxonomy" id="301880"/>
    <lineage>
        <taxon>Eukaryota</taxon>
        <taxon>Viridiplantae</taxon>
        <taxon>Streptophyta</taxon>
        <taxon>Embryophyta</taxon>
        <taxon>Tracheophyta</taxon>
        <taxon>Spermatophyta</taxon>
        <taxon>Magnoliopsida</taxon>
        <taxon>eudicotyledons</taxon>
        <taxon>Gunneridae</taxon>
        <taxon>Pentapetalae</taxon>
        <taxon>asterids</taxon>
        <taxon>campanulids</taxon>
        <taxon>Asterales</taxon>
        <taxon>Asteraceae</taxon>
        <taxon>Asteroideae</taxon>
        <taxon>Anthemideae</taxon>
        <taxon>Anthemidinae</taxon>
        <taxon>Tanacetum</taxon>
    </lineage>
</organism>
<dbReference type="Proteomes" id="UP001151760">
    <property type="component" value="Unassembled WGS sequence"/>
</dbReference>
<sequence>MNSNTCSNVLRHRELSDPIQLVASFFSNSPIEENEKGRKPYLISAHLTSYLTRLRCATSDTTRPGTKSANPVCIKGEDPVKSTHTSSPPSHERKHRGCLQVAGKANFSPGWEMLYDSDCFVVSSASTLGGRVPTVVSNWTTPSGADLLDENPMRGVVIGRIIFLTFFKQYPEIVIIHDVDRVAPIDVWICQISQEISQKRTRERMSDQEAKEIKAEAREIMPQPSTVNQSPSSIVL</sequence>
<feature type="region of interest" description="Disordered" evidence="1">
    <location>
        <begin position="216"/>
        <end position="236"/>
    </location>
</feature>
<comment type="caution">
    <text evidence="2">The sequence shown here is derived from an EMBL/GenBank/DDBJ whole genome shotgun (WGS) entry which is preliminary data.</text>
</comment>
<dbReference type="EMBL" id="BQNB010010888">
    <property type="protein sequence ID" value="GJS83274.1"/>
    <property type="molecule type" value="Genomic_DNA"/>
</dbReference>
<feature type="region of interest" description="Disordered" evidence="1">
    <location>
        <begin position="59"/>
        <end position="95"/>
    </location>
</feature>